<reference evidence="3" key="1">
    <citation type="submission" date="2020-01" db="EMBL/GenBank/DDBJ databases">
        <title>Insect and environment-associated Actinomycetes.</title>
        <authorList>
            <person name="Currrie C."/>
            <person name="Chevrette M."/>
            <person name="Carlson C."/>
            <person name="Stubbendieck R."/>
            <person name="Wendt-Pienkowski E."/>
        </authorList>
    </citation>
    <scope>NUCLEOTIDE SEQUENCE</scope>
    <source>
        <strain evidence="3">SID14436</strain>
    </source>
</reference>
<evidence type="ECO:0000259" key="2">
    <source>
        <dbReference type="Pfam" id="PF13338"/>
    </source>
</evidence>
<feature type="compositionally biased region" description="Acidic residues" evidence="1">
    <location>
        <begin position="378"/>
        <end position="394"/>
    </location>
</feature>
<dbReference type="InterPro" id="IPR025159">
    <property type="entry name" value="AbiEi_N"/>
</dbReference>
<feature type="region of interest" description="Disordered" evidence="1">
    <location>
        <begin position="344"/>
        <end position="394"/>
    </location>
</feature>
<dbReference type="EMBL" id="JAAGMD010000321">
    <property type="protein sequence ID" value="NEA86645.1"/>
    <property type="molecule type" value="Genomic_DNA"/>
</dbReference>
<evidence type="ECO:0000313" key="3">
    <source>
        <dbReference type="EMBL" id="NEA86645.1"/>
    </source>
</evidence>
<comment type="caution">
    <text evidence="3">The sequence shown here is derived from an EMBL/GenBank/DDBJ whole genome shotgun (WGS) entry which is preliminary data.</text>
</comment>
<gene>
    <name evidence="3" type="ORF">G3I53_11460</name>
</gene>
<accession>A0A6G3QTH4</accession>
<protein>
    <submittedName>
        <fullName evidence="3">Transcriptional regulator</fullName>
    </submittedName>
</protein>
<evidence type="ECO:0000256" key="1">
    <source>
        <dbReference type="SAM" id="MobiDB-lite"/>
    </source>
</evidence>
<name>A0A6G3QTH4_9ACTN</name>
<sequence>MDRAEQLAVLSGAAADQWGLVTTAQAKELGLNAVQLLRLTEAGLLENVSRGVYFLSTSGMPQHLDIKVAWLRLQPGEFAWNRPPGHPDSGVISHASACQLHELGDIPAPSVEITVPRRRTTTEPFVRLRTAPLDPMEITVVDGLPVTVATRTITDLLKAKADGGHIGSVIAEAERRDLITVDDLAGRLQPYVRAYGLKATATGRDLIDHLISQAGENLRRQEVDRANQEGFDAAVHLLTEHPDLATALAHSRLHNVQQAHDGIAAALKSLYDTNHLLNQPNPVWVEAVRKLRYPNPALTQALRALNQPNPALAEAVRKLRYPNPALTQALRALRQLDPAVLHSLQQAGPLSPTTRKALKSTADPTTPPSPPLSTSTDERDDDADDGQPDGEDTD</sequence>
<feature type="domain" description="AbiEi antitoxin N-terminal" evidence="2">
    <location>
        <begin position="14"/>
        <end position="53"/>
    </location>
</feature>
<dbReference type="AlphaFoldDB" id="A0A6G3QTH4"/>
<dbReference type="Pfam" id="PF13338">
    <property type="entry name" value="AbiEi_4"/>
    <property type="match status" value="1"/>
</dbReference>
<dbReference type="RefSeq" id="WP_164335770.1">
    <property type="nucleotide sequence ID" value="NZ_JAAGMD010000321.1"/>
</dbReference>
<organism evidence="3">
    <name type="scientific">Streptomyces sp. SID14436</name>
    <dbReference type="NCBI Taxonomy" id="2706070"/>
    <lineage>
        <taxon>Bacteria</taxon>
        <taxon>Bacillati</taxon>
        <taxon>Actinomycetota</taxon>
        <taxon>Actinomycetes</taxon>
        <taxon>Kitasatosporales</taxon>
        <taxon>Streptomycetaceae</taxon>
        <taxon>Streptomyces</taxon>
    </lineage>
</organism>
<proteinExistence type="predicted"/>
<feature type="compositionally biased region" description="Polar residues" evidence="1">
    <location>
        <begin position="344"/>
        <end position="354"/>
    </location>
</feature>